<dbReference type="RefSeq" id="WP_119053370.1">
    <property type="nucleotide sequence ID" value="NZ_CP032157.1"/>
</dbReference>
<dbReference type="GO" id="GO:0000160">
    <property type="term" value="P:phosphorelay signal transduction system"/>
    <property type="evidence" value="ECO:0007669"/>
    <property type="project" value="InterPro"/>
</dbReference>
<feature type="domain" description="HTH LytTR-type" evidence="4">
    <location>
        <begin position="173"/>
        <end position="262"/>
    </location>
</feature>
<dbReference type="KEGG" id="pseg:D3H65_27460"/>
<reference evidence="5 6" key="1">
    <citation type="submission" date="2018-09" db="EMBL/GenBank/DDBJ databases">
        <title>Genome sequencing of strain 6GH32-13.</title>
        <authorList>
            <person name="Weon H.-Y."/>
            <person name="Heo J."/>
            <person name="Kwon S.-W."/>
        </authorList>
    </citation>
    <scope>NUCLEOTIDE SEQUENCE [LARGE SCALE GENOMIC DNA]</scope>
    <source>
        <strain evidence="5 6">5GH32-13</strain>
    </source>
</reference>
<dbReference type="OrthoDB" id="1646880at2"/>
<evidence type="ECO:0000256" key="2">
    <source>
        <dbReference type="PROSITE-ProRule" id="PRU00169"/>
    </source>
</evidence>
<feature type="modified residue" description="4-aspartylphosphate" evidence="2">
    <location>
        <position position="57"/>
    </location>
</feature>
<keyword evidence="6" id="KW-1185">Reference proteome</keyword>
<accession>A0A3B7MSH4</accession>
<dbReference type="EMBL" id="CP032157">
    <property type="protein sequence ID" value="AXY77494.1"/>
    <property type="molecule type" value="Genomic_DNA"/>
</dbReference>
<protein>
    <submittedName>
        <fullName evidence="5">Response regulator</fullName>
    </submittedName>
</protein>
<dbReference type="Gene3D" id="3.40.50.2300">
    <property type="match status" value="1"/>
</dbReference>
<proteinExistence type="predicted"/>
<feature type="domain" description="Response regulatory" evidence="3">
    <location>
        <begin position="7"/>
        <end position="122"/>
    </location>
</feature>
<dbReference type="PROSITE" id="PS50930">
    <property type="entry name" value="HTH_LYTTR"/>
    <property type="match status" value="1"/>
</dbReference>
<organism evidence="5 6">
    <name type="scientific">Paraflavitalea soli</name>
    <dbReference type="NCBI Taxonomy" id="2315862"/>
    <lineage>
        <taxon>Bacteria</taxon>
        <taxon>Pseudomonadati</taxon>
        <taxon>Bacteroidota</taxon>
        <taxon>Chitinophagia</taxon>
        <taxon>Chitinophagales</taxon>
        <taxon>Chitinophagaceae</taxon>
        <taxon>Paraflavitalea</taxon>
    </lineage>
</organism>
<evidence type="ECO:0000313" key="6">
    <source>
        <dbReference type="Proteomes" id="UP000263900"/>
    </source>
</evidence>
<evidence type="ECO:0000259" key="4">
    <source>
        <dbReference type="PROSITE" id="PS50930"/>
    </source>
</evidence>
<dbReference type="PROSITE" id="PS50110">
    <property type="entry name" value="RESPONSE_REGULATORY"/>
    <property type="match status" value="1"/>
</dbReference>
<dbReference type="SUPFAM" id="SSF52172">
    <property type="entry name" value="CheY-like"/>
    <property type="match status" value="1"/>
</dbReference>
<dbReference type="Pfam" id="PF04397">
    <property type="entry name" value="LytTR"/>
    <property type="match status" value="1"/>
</dbReference>
<dbReference type="Proteomes" id="UP000263900">
    <property type="component" value="Chromosome"/>
</dbReference>
<dbReference type="CDD" id="cd17534">
    <property type="entry name" value="REC_DC-like"/>
    <property type="match status" value="1"/>
</dbReference>
<evidence type="ECO:0000259" key="3">
    <source>
        <dbReference type="PROSITE" id="PS50110"/>
    </source>
</evidence>
<evidence type="ECO:0000256" key="1">
    <source>
        <dbReference type="ARBA" id="ARBA00022553"/>
    </source>
</evidence>
<gene>
    <name evidence="5" type="ORF">D3H65_27460</name>
</gene>
<evidence type="ECO:0000313" key="5">
    <source>
        <dbReference type="EMBL" id="AXY77494.1"/>
    </source>
</evidence>
<dbReference type="Pfam" id="PF00072">
    <property type="entry name" value="Response_reg"/>
    <property type="match status" value="1"/>
</dbReference>
<dbReference type="InterPro" id="IPR001789">
    <property type="entry name" value="Sig_transdc_resp-reg_receiver"/>
</dbReference>
<keyword evidence="1 2" id="KW-0597">Phosphoprotein</keyword>
<dbReference type="InterPro" id="IPR011006">
    <property type="entry name" value="CheY-like_superfamily"/>
</dbReference>
<dbReference type="InterPro" id="IPR050595">
    <property type="entry name" value="Bact_response_regulator"/>
</dbReference>
<dbReference type="GO" id="GO:0003677">
    <property type="term" value="F:DNA binding"/>
    <property type="evidence" value="ECO:0007669"/>
    <property type="project" value="InterPro"/>
</dbReference>
<dbReference type="SMART" id="SM00850">
    <property type="entry name" value="LytTR"/>
    <property type="match status" value="1"/>
</dbReference>
<dbReference type="Gene3D" id="2.40.50.1020">
    <property type="entry name" value="LytTr DNA-binding domain"/>
    <property type="match status" value="1"/>
</dbReference>
<dbReference type="InterPro" id="IPR007492">
    <property type="entry name" value="LytTR_DNA-bd_dom"/>
</dbReference>
<dbReference type="AlphaFoldDB" id="A0A3B7MSH4"/>
<dbReference type="PANTHER" id="PTHR44591">
    <property type="entry name" value="STRESS RESPONSE REGULATOR PROTEIN 1"/>
    <property type="match status" value="1"/>
</dbReference>
<sequence length="263" mass="29776">MATDKISVLIVEDESIVAMDLAAGLENDGYEVAGIADNATEAKELFSQHKVDILLMDVNIIGDKDGIDTAIELLQQRTVPVIFLTAFTDPVTVGRVKNIQAAAFLTKPYNVTNVRIAIELAINNFAMARRQESAGKVIPLEKNAERPVPDTADKETVLQMNDYIFVKNNYVFVKIKLPDLLYIEADNNYVNVITQEKKFVLRLSLSQLLEKINFKPLVRIHRSYAVNINAIQSFNDQEVQINKIELPIGRNYKEEFLKNFDFR</sequence>
<dbReference type="SMART" id="SM00448">
    <property type="entry name" value="REC"/>
    <property type="match status" value="1"/>
</dbReference>
<dbReference type="PANTHER" id="PTHR44591:SF24">
    <property type="entry name" value="PROTEIN-GLUTAMATE METHYLESTERASE_PROTEIN-GLUTAMINE GLUTAMINASE 1"/>
    <property type="match status" value="1"/>
</dbReference>
<name>A0A3B7MSH4_9BACT</name>